<dbReference type="Proteomes" id="UP000663760">
    <property type="component" value="Chromosome 10"/>
</dbReference>
<evidence type="ECO:0000313" key="3">
    <source>
        <dbReference type="Proteomes" id="UP000663760"/>
    </source>
</evidence>
<dbReference type="EMBL" id="LR746273">
    <property type="protein sequence ID" value="CAA7403261.1"/>
    <property type="molecule type" value="Genomic_DNA"/>
</dbReference>
<proteinExistence type="predicted"/>
<gene>
    <name evidence="1" type="ORF">SI7747_10012862</name>
    <name evidence="2" type="ORF">SI8410_10013939</name>
</gene>
<evidence type="ECO:0000313" key="2">
    <source>
        <dbReference type="EMBL" id="CAA7403261.1"/>
    </source>
</evidence>
<name>A0A7I8KZY4_SPIIN</name>
<evidence type="ECO:0000313" key="1">
    <source>
        <dbReference type="EMBL" id="CAA2627209.1"/>
    </source>
</evidence>
<protein>
    <submittedName>
        <fullName evidence="2">Uncharacterized protein</fullName>
    </submittedName>
</protein>
<dbReference type="AlphaFoldDB" id="A0A7I8KZY4"/>
<organism evidence="2 3">
    <name type="scientific">Spirodela intermedia</name>
    <name type="common">Intermediate duckweed</name>
    <dbReference type="NCBI Taxonomy" id="51605"/>
    <lineage>
        <taxon>Eukaryota</taxon>
        <taxon>Viridiplantae</taxon>
        <taxon>Streptophyta</taxon>
        <taxon>Embryophyta</taxon>
        <taxon>Tracheophyta</taxon>
        <taxon>Spermatophyta</taxon>
        <taxon>Magnoliopsida</taxon>
        <taxon>Liliopsida</taxon>
        <taxon>Araceae</taxon>
        <taxon>Lemnoideae</taxon>
        <taxon>Spirodela</taxon>
    </lineage>
</organism>
<accession>A0A7I8KZY4</accession>
<sequence>MSSRMLRSGIRSESFDLPVPCRHGKERQKLERDYSPGACPVPAVLKIHLLRRFYLALPPCMQAKRYWRQLILTER</sequence>
<dbReference type="EMBL" id="LR743597">
    <property type="protein sequence ID" value="CAA2627209.1"/>
    <property type="molecule type" value="Genomic_DNA"/>
</dbReference>
<reference evidence="2" key="1">
    <citation type="submission" date="2020-02" db="EMBL/GenBank/DDBJ databases">
        <authorList>
            <person name="Scholz U."/>
            <person name="Mascher M."/>
            <person name="Fiebig A."/>
        </authorList>
    </citation>
    <scope>NUCLEOTIDE SEQUENCE</scope>
</reference>
<keyword evidence="3" id="KW-1185">Reference proteome</keyword>